<dbReference type="Pfam" id="PF07661">
    <property type="entry name" value="MORN_2"/>
    <property type="match status" value="3"/>
</dbReference>
<evidence type="ECO:0000313" key="1">
    <source>
        <dbReference type="EMBL" id="SVB02344.1"/>
    </source>
</evidence>
<reference evidence="1" key="1">
    <citation type="submission" date="2018-05" db="EMBL/GenBank/DDBJ databases">
        <authorList>
            <person name="Lanie J.A."/>
            <person name="Ng W.-L."/>
            <person name="Kazmierczak K.M."/>
            <person name="Andrzejewski T.M."/>
            <person name="Davidsen T.M."/>
            <person name="Wayne K.J."/>
            <person name="Tettelin H."/>
            <person name="Glass J.I."/>
            <person name="Rusch D."/>
            <person name="Podicherti R."/>
            <person name="Tsui H.-C.T."/>
            <person name="Winkler M.E."/>
        </authorList>
    </citation>
    <scope>NUCLEOTIDE SEQUENCE</scope>
</reference>
<dbReference type="AlphaFoldDB" id="A0A382ALT8"/>
<dbReference type="EMBL" id="UINC01025893">
    <property type="protein sequence ID" value="SVB02344.1"/>
    <property type="molecule type" value="Genomic_DNA"/>
</dbReference>
<accession>A0A382ALT8</accession>
<organism evidence="1">
    <name type="scientific">marine metagenome</name>
    <dbReference type="NCBI Taxonomy" id="408172"/>
    <lineage>
        <taxon>unclassified sequences</taxon>
        <taxon>metagenomes</taxon>
        <taxon>ecological metagenomes</taxon>
    </lineage>
</organism>
<dbReference type="SUPFAM" id="SSF82185">
    <property type="entry name" value="Histone H3 K4-specific methyltransferase SET7/9 N-terminal domain"/>
    <property type="match status" value="1"/>
</dbReference>
<dbReference type="InterPro" id="IPR011652">
    <property type="entry name" value="MORN_2"/>
</dbReference>
<sequence>MKKLILIAGLLLIASNGWAEDDDLPPDGTLISYHSNGQVRLTGEVKDRKKSGVWGYYYDNGQLQQKETYRNGKPIGTWKSFDREGKLIAEHWYGNGIKASVTQKQQNYVGSGSTKVKNPNKQ</sequence>
<dbReference type="Gene3D" id="3.90.930.1">
    <property type="match status" value="1"/>
</dbReference>
<protein>
    <recommendedName>
        <fullName evidence="2">MORN repeat protein</fullName>
    </recommendedName>
</protein>
<gene>
    <name evidence="1" type="ORF">METZ01_LOCUS155198</name>
</gene>
<proteinExistence type="predicted"/>
<evidence type="ECO:0008006" key="2">
    <source>
        <dbReference type="Google" id="ProtNLM"/>
    </source>
</evidence>
<name>A0A382ALT8_9ZZZZ</name>